<dbReference type="AlphaFoldDB" id="X1HX27"/>
<keyword evidence="1" id="KW-0472">Membrane</keyword>
<gene>
    <name evidence="2" type="ORF">S03H2_47855</name>
</gene>
<reference evidence="2" key="1">
    <citation type="journal article" date="2014" name="Front. Microbiol.">
        <title>High frequency of phylogenetically diverse reductive dehalogenase-homologous genes in deep subseafloor sedimentary metagenomes.</title>
        <authorList>
            <person name="Kawai M."/>
            <person name="Futagami T."/>
            <person name="Toyoda A."/>
            <person name="Takaki Y."/>
            <person name="Nishi S."/>
            <person name="Hori S."/>
            <person name="Arai W."/>
            <person name="Tsubouchi T."/>
            <person name="Morono Y."/>
            <person name="Uchiyama I."/>
            <person name="Ito T."/>
            <person name="Fujiyama A."/>
            <person name="Inagaki F."/>
            <person name="Takami H."/>
        </authorList>
    </citation>
    <scope>NUCLEOTIDE SEQUENCE</scope>
    <source>
        <strain evidence="2">Expedition CK06-06</strain>
    </source>
</reference>
<keyword evidence="1" id="KW-1133">Transmembrane helix</keyword>
<dbReference type="EMBL" id="BARU01030129">
    <property type="protein sequence ID" value="GAH74716.1"/>
    <property type="molecule type" value="Genomic_DNA"/>
</dbReference>
<keyword evidence="1" id="KW-0812">Transmembrane</keyword>
<protein>
    <submittedName>
        <fullName evidence="2">Uncharacterized protein</fullName>
    </submittedName>
</protein>
<feature type="transmembrane region" description="Helical" evidence="1">
    <location>
        <begin position="12"/>
        <end position="31"/>
    </location>
</feature>
<comment type="caution">
    <text evidence="2">The sequence shown here is derived from an EMBL/GenBank/DDBJ whole genome shotgun (WGS) entry which is preliminary data.</text>
</comment>
<sequence>MAEDKKTSCACGGIAAIVIAVLTILAMAGTITGRWV</sequence>
<name>X1HX27_9ZZZZ</name>
<proteinExistence type="predicted"/>
<accession>X1HX27</accession>
<organism evidence="2">
    <name type="scientific">marine sediment metagenome</name>
    <dbReference type="NCBI Taxonomy" id="412755"/>
    <lineage>
        <taxon>unclassified sequences</taxon>
        <taxon>metagenomes</taxon>
        <taxon>ecological metagenomes</taxon>
    </lineage>
</organism>
<evidence type="ECO:0000256" key="1">
    <source>
        <dbReference type="SAM" id="Phobius"/>
    </source>
</evidence>
<feature type="non-terminal residue" evidence="2">
    <location>
        <position position="36"/>
    </location>
</feature>
<evidence type="ECO:0000313" key="2">
    <source>
        <dbReference type="EMBL" id="GAH74716.1"/>
    </source>
</evidence>